<sequence>MPSGVRLPLRVHPPLPDGFVADPKNPKHWWRMDKARCASPTGRRNYSKASPPLCSSNCLPPPTALSALYKPSLRYAILGAGFAGLSVAWHLLKLSSDDSRICIDIYDDAGIGGGASGASGGLLHPYSPKAKLLWRGSECWRECLDLLIIANRAVEARASSNAPQDSFCSFKERIVWKRGIIRPASRKNVDILRESCYLELLDRSAAQYLVPDLCVPLDLAVYMPLDHISSGANALFLACNDLAECEEREIYLFKESITVSTNYQEYDAVVICLGAKVDKLPQLSGNLPLRTCRGVIAKLQLPSDLPGEYDHQRPSILSDAWLAFREPRSVLVGSTWDWNSKDYASSVSEEEASRAMEELMPKASAVYPPIRNWAFVEAQAGLRAMPPLTPYGSLPLLGCVDDILGESVKGRYWLVGGLGSRGLLYHGLVGKLTAQAVLSSNESVLPSEFTQWKSISNILVLLHLGEKLDFEDGIFEYNGSALVAMVGKNCFAIASDRRLGVNLQTVATDFQRIFKIHDKLYIGLSGLATDAQTMYQRLVFRHKLYQLREERDMKPQTFASLVSALLYEKRFGPYFCQPVIAGLGDDDVPFICTMDCLGAKELAKDFVVSGTASESLYGACESMYKPNMEPEELFETISQALLSSVDRDCLSGWGGHVLLVTPTEVQERTLKGRMD</sequence>
<reference evidence="8 9" key="1">
    <citation type="journal article" date="2019" name="Nat. Plants">
        <title>Genome sequencing of Musa balbisiana reveals subgenome evolution and function divergence in polyploid bananas.</title>
        <authorList>
            <person name="Yao X."/>
        </authorList>
    </citation>
    <scope>NUCLEOTIDE SEQUENCE [LARGE SCALE GENOMIC DNA]</scope>
    <source>
        <strain evidence="9">cv. DH-PKW</strain>
        <tissue evidence="8">Leaves</tissue>
    </source>
</reference>
<dbReference type="PROSITE" id="PS51476">
    <property type="entry name" value="PROTEASOME_BETA_2"/>
    <property type="match status" value="1"/>
</dbReference>
<protein>
    <recommendedName>
        <fullName evidence="7">FAD dependent oxidoreductase domain-containing protein</fullName>
    </recommendedName>
</protein>
<evidence type="ECO:0000313" key="8">
    <source>
        <dbReference type="EMBL" id="THU47108.1"/>
    </source>
</evidence>
<dbReference type="InterPro" id="IPR029055">
    <property type="entry name" value="Ntn_hydrolases_N"/>
</dbReference>
<dbReference type="SUPFAM" id="SSF56235">
    <property type="entry name" value="N-terminal nucleophile aminohydrolases (Ntn hydrolases)"/>
    <property type="match status" value="1"/>
</dbReference>
<evidence type="ECO:0000256" key="3">
    <source>
        <dbReference type="ARBA" id="ARBA00022942"/>
    </source>
</evidence>
<comment type="caution">
    <text evidence="8">The sequence shown here is derived from an EMBL/GenBank/DDBJ whole genome shotgun (WGS) entry which is preliminary data.</text>
</comment>
<proteinExistence type="predicted"/>
<dbReference type="InterPro" id="IPR033811">
    <property type="entry name" value="Proteasome_beta_3"/>
</dbReference>
<evidence type="ECO:0000256" key="4">
    <source>
        <dbReference type="ARBA" id="ARBA00023242"/>
    </source>
</evidence>
<dbReference type="Gene3D" id="3.50.50.60">
    <property type="entry name" value="FAD/NAD(P)-binding domain"/>
    <property type="match status" value="1"/>
</dbReference>
<dbReference type="FunFam" id="3.60.20.10:FF:000032">
    <property type="entry name" value="Proteasome subunit beta"/>
    <property type="match status" value="1"/>
</dbReference>
<dbReference type="PANTHER" id="PTHR32194:SF10">
    <property type="entry name" value="PROTEASOME SUBUNIT BETA TYPE-3"/>
    <property type="match status" value="1"/>
</dbReference>
<dbReference type="AlphaFoldDB" id="A0A4S8IFS1"/>
<dbReference type="STRING" id="52838.A0A4S8IFS1"/>
<evidence type="ECO:0000256" key="2">
    <source>
        <dbReference type="ARBA" id="ARBA00022490"/>
    </source>
</evidence>
<dbReference type="InterPro" id="IPR016050">
    <property type="entry name" value="Proteasome_bsu_CS"/>
</dbReference>
<evidence type="ECO:0000313" key="9">
    <source>
        <dbReference type="Proteomes" id="UP000317650"/>
    </source>
</evidence>
<name>A0A4S8IFS1_MUSBA</name>
<organism evidence="8 9">
    <name type="scientific">Musa balbisiana</name>
    <name type="common">Banana</name>
    <dbReference type="NCBI Taxonomy" id="52838"/>
    <lineage>
        <taxon>Eukaryota</taxon>
        <taxon>Viridiplantae</taxon>
        <taxon>Streptophyta</taxon>
        <taxon>Embryophyta</taxon>
        <taxon>Tracheophyta</taxon>
        <taxon>Spermatophyta</taxon>
        <taxon>Magnoliopsida</taxon>
        <taxon>Liliopsida</taxon>
        <taxon>Zingiberales</taxon>
        <taxon>Musaceae</taxon>
        <taxon>Musa</taxon>
    </lineage>
</organism>
<dbReference type="GO" id="GO:0019774">
    <property type="term" value="C:proteasome core complex, beta-subunit complex"/>
    <property type="evidence" value="ECO:0007669"/>
    <property type="project" value="InterPro"/>
</dbReference>
<comment type="function">
    <text evidence="5">Non-catalytic component of the proteasome, a multicatalytic proteinase complex which is characterized by its ability to cleave peptides with Arg, Phe, Tyr, Leu, and Glu adjacent to the leaving group at neutral or slightly basic pH. The proteasome has an ATP-dependent proteolytic activity.</text>
</comment>
<keyword evidence="9" id="KW-1185">Reference proteome</keyword>
<dbReference type="SUPFAM" id="SSF51905">
    <property type="entry name" value="FAD/NAD(P)-binding domain"/>
    <property type="match status" value="1"/>
</dbReference>
<dbReference type="GO" id="GO:0005634">
    <property type="term" value="C:nucleus"/>
    <property type="evidence" value="ECO:0007669"/>
    <property type="project" value="UniProtKB-SubCell"/>
</dbReference>
<feature type="domain" description="FAD dependent oxidoreductase" evidence="7">
    <location>
        <begin position="75"/>
        <end position="435"/>
    </location>
</feature>
<evidence type="ECO:0000256" key="5">
    <source>
        <dbReference type="ARBA" id="ARBA00024953"/>
    </source>
</evidence>
<dbReference type="Gene3D" id="3.30.9.10">
    <property type="entry name" value="D-Amino Acid Oxidase, subunit A, domain 2"/>
    <property type="match status" value="1"/>
</dbReference>
<evidence type="ECO:0000259" key="7">
    <source>
        <dbReference type="Pfam" id="PF01266"/>
    </source>
</evidence>
<evidence type="ECO:0000256" key="1">
    <source>
        <dbReference type="ARBA" id="ARBA00004123"/>
    </source>
</evidence>
<comment type="subunit">
    <text evidence="6">The 26S proteasome consists of a 20S proteasome core and two 19S regulatory subunits. The 20S proteasome core is composed of 28 subunits that are arranged in four stacked rings, resulting in a barrel-shaped structure. The two end rings are each formed by seven alpha subunits, and the two central rings are each formed by seven beta subunits. The catalytic chamber with the active sites is on the inside of the barrel.</text>
</comment>
<dbReference type="GO" id="GO:0043161">
    <property type="term" value="P:proteasome-mediated ubiquitin-dependent protein catabolic process"/>
    <property type="evidence" value="ECO:0007669"/>
    <property type="project" value="InterPro"/>
</dbReference>
<keyword evidence="3" id="KW-0647">Proteasome</keyword>
<dbReference type="InterPro" id="IPR023333">
    <property type="entry name" value="Proteasome_suB-type"/>
</dbReference>
<dbReference type="PROSITE" id="PS00854">
    <property type="entry name" value="PROTEASOME_BETA_1"/>
    <property type="match status" value="1"/>
</dbReference>
<dbReference type="Gene3D" id="3.60.20.10">
    <property type="entry name" value="Glutamine Phosphoribosylpyrophosphate, subunit 1, domain 1"/>
    <property type="match status" value="1"/>
</dbReference>
<dbReference type="InterPro" id="IPR036188">
    <property type="entry name" value="FAD/NAD-bd_sf"/>
</dbReference>
<keyword evidence="2" id="KW-0963">Cytoplasm</keyword>
<dbReference type="EMBL" id="PYDT01000010">
    <property type="protein sequence ID" value="THU47108.1"/>
    <property type="molecule type" value="Genomic_DNA"/>
</dbReference>
<dbReference type="Pfam" id="PF01266">
    <property type="entry name" value="DAO"/>
    <property type="match status" value="1"/>
</dbReference>
<dbReference type="Pfam" id="PF00227">
    <property type="entry name" value="Proteasome"/>
    <property type="match status" value="1"/>
</dbReference>
<dbReference type="InterPro" id="IPR001353">
    <property type="entry name" value="Proteasome_sua/b"/>
</dbReference>
<dbReference type="PANTHER" id="PTHR32194">
    <property type="entry name" value="METALLOPROTEASE TLDD"/>
    <property type="match status" value="1"/>
</dbReference>
<accession>A0A4S8IFS1</accession>
<dbReference type="Proteomes" id="UP000317650">
    <property type="component" value="Chromosome 9"/>
</dbReference>
<comment type="subcellular location">
    <subcellularLocation>
        <location evidence="1">Nucleus</location>
    </subcellularLocation>
</comment>
<dbReference type="GO" id="GO:0005737">
    <property type="term" value="C:cytoplasm"/>
    <property type="evidence" value="ECO:0007669"/>
    <property type="project" value="TreeGrafter"/>
</dbReference>
<dbReference type="CDD" id="cd03759">
    <property type="entry name" value="proteasome_beta_type_3"/>
    <property type="match status" value="1"/>
</dbReference>
<dbReference type="InterPro" id="IPR006076">
    <property type="entry name" value="FAD-dep_OxRdtase"/>
</dbReference>
<keyword evidence="4" id="KW-0539">Nucleus</keyword>
<gene>
    <name evidence="8" type="ORF">C4D60_Mb09t12050</name>
</gene>
<evidence type="ECO:0000256" key="6">
    <source>
        <dbReference type="ARBA" id="ARBA00026071"/>
    </source>
</evidence>